<dbReference type="InterPro" id="IPR051541">
    <property type="entry name" value="PTS_SugarTrans_NitroReg"/>
</dbReference>
<dbReference type="PROSITE" id="PS51094">
    <property type="entry name" value="PTS_EIIA_TYPE_2"/>
    <property type="match status" value="1"/>
</dbReference>
<reference evidence="2" key="1">
    <citation type="submission" date="2020-12" db="EMBL/GenBank/DDBJ databases">
        <title>Vagococcus allomyrinae sp. nov. and Enterococcus lavae sp. nov., isolated from the larvae of Allomyrina dichotoma.</title>
        <authorList>
            <person name="Lee S.D."/>
        </authorList>
    </citation>
    <scope>NUCLEOTIDE SEQUENCE</scope>
    <source>
        <strain evidence="2">BWB3-3</strain>
    </source>
</reference>
<dbReference type="EMBL" id="JAEEGA010000004">
    <property type="protein sequence ID" value="MBP1040997.1"/>
    <property type="molecule type" value="Genomic_DNA"/>
</dbReference>
<dbReference type="InterPro" id="IPR002178">
    <property type="entry name" value="PTS_EIIA_type-2_dom"/>
</dbReference>
<evidence type="ECO:0000313" key="3">
    <source>
        <dbReference type="Proteomes" id="UP000674938"/>
    </source>
</evidence>
<protein>
    <submittedName>
        <fullName evidence="2">PTS sugar transporter subunit IIA</fullName>
    </submittedName>
</protein>
<gene>
    <name evidence="2" type="ORF">I6N95_08280</name>
</gene>
<accession>A0A940PAJ8</accession>
<keyword evidence="2" id="KW-0762">Sugar transport</keyword>
<proteinExistence type="predicted"/>
<dbReference type="GO" id="GO:0030295">
    <property type="term" value="F:protein kinase activator activity"/>
    <property type="evidence" value="ECO:0007669"/>
    <property type="project" value="TreeGrafter"/>
</dbReference>
<keyword evidence="3" id="KW-1185">Reference proteome</keyword>
<organism evidence="2 3">
    <name type="scientific">Vagococcus allomyrinae</name>
    <dbReference type="NCBI Taxonomy" id="2794353"/>
    <lineage>
        <taxon>Bacteria</taxon>
        <taxon>Bacillati</taxon>
        <taxon>Bacillota</taxon>
        <taxon>Bacilli</taxon>
        <taxon>Lactobacillales</taxon>
        <taxon>Enterococcaceae</taxon>
        <taxon>Vagococcus</taxon>
    </lineage>
</organism>
<dbReference type="Proteomes" id="UP000674938">
    <property type="component" value="Unassembled WGS sequence"/>
</dbReference>
<evidence type="ECO:0000259" key="1">
    <source>
        <dbReference type="PROSITE" id="PS51094"/>
    </source>
</evidence>
<dbReference type="PANTHER" id="PTHR47738:SF1">
    <property type="entry name" value="NITROGEN REGULATORY PROTEIN"/>
    <property type="match status" value="1"/>
</dbReference>
<comment type="caution">
    <text evidence="2">The sequence shown here is derived from an EMBL/GenBank/DDBJ whole genome shotgun (WGS) entry which is preliminary data.</text>
</comment>
<feature type="domain" description="PTS EIIA type-2" evidence="1">
    <location>
        <begin position="3"/>
        <end position="148"/>
    </location>
</feature>
<name>A0A940PAJ8_9ENTE</name>
<dbReference type="Pfam" id="PF00359">
    <property type="entry name" value="PTS_EIIA_2"/>
    <property type="match status" value="1"/>
</dbReference>
<dbReference type="PANTHER" id="PTHR47738">
    <property type="entry name" value="PTS SYSTEM FRUCTOSE-LIKE EIIA COMPONENT-RELATED"/>
    <property type="match status" value="1"/>
</dbReference>
<sequence>MTTMINQETVFLAVDVPAHNKIDALTLISQKISQVTSLSADELAAGFTAREALSTTGFGSGFAIPHTKIKAGSGLVAFFRFSQPIQWEAMDDQPVTTAIALVMPETDESNLHLKMIAKLARLLMHEDFINTLDSLTTERAISEYLNQKLED</sequence>
<dbReference type="SUPFAM" id="SSF55804">
    <property type="entry name" value="Phoshotransferase/anion transport protein"/>
    <property type="match status" value="1"/>
</dbReference>
<keyword evidence="2" id="KW-0813">Transport</keyword>
<evidence type="ECO:0000313" key="2">
    <source>
        <dbReference type="EMBL" id="MBP1040997.1"/>
    </source>
</evidence>
<dbReference type="InterPro" id="IPR016152">
    <property type="entry name" value="PTrfase/Anion_transptr"/>
</dbReference>
<dbReference type="Gene3D" id="3.40.930.10">
    <property type="entry name" value="Mannitol-specific EII, Chain A"/>
    <property type="match status" value="1"/>
</dbReference>
<dbReference type="RefSeq" id="WP_209526607.1">
    <property type="nucleotide sequence ID" value="NZ_JAEEGA010000004.1"/>
</dbReference>
<dbReference type="AlphaFoldDB" id="A0A940PAJ8"/>
<dbReference type="CDD" id="cd00211">
    <property type="entry name" value="PTS_IIA_fru"/>
    <property type="match status" value="1"/>
</dbReference>